<organism evidence="2 3">
    <name type="scientific">Sporolactobacillus shoreicorticis</name>
    <dbReference type="NCBI Taxonomy" id="1923877"/>
    <lineage>
        <taxon>Bacteria</taxon>
        <taxon>Bacillati</taxon>
        <taxon>Bacillota</taxon>
        <taxon>Bacilli</taxon>
        <taxon>Bacillales</taxon>
        <taxon>Sporolactobacillaceae</taxon>
        <taxon>Sporolactobacillus</taxon>
    </lineage>
</organism>
<evidence type="ECO:0000256" key="1">
    <source>
        <dbReference type="SAM" id="MobiDB-lite"/>
    </source>
</evidence>
<name>A0ABW5RZL8_9BACL</name>
<keyword evidence="2" id="KW-0282">Flagellum</keyword>
<comment type="caution">
    <text evidence="2">The sequence shown here is derived from an EMBL/GenBank/DDBJ whole genome shotgun (WGS) entry which is preliminary data.</text>
</comment>
<accession>A0ABW5RZL8</accession>
<evidence type="ECO:0000313" key="2">
    <source>
        <dbReference type="EMBL" id="MFD2692357.1"/>
    </source>
</evidence>
<evidence type="ECO:0000313" key="3">
    <source>
        <dbReference type="Proteomes" id="UP001597399"/>
    </source>
</evidence>
<dbReference type="NCBIfam" id="TIGR03826">
    <property type="entry name" value="YvyF"/>
    <property type="match status" value="1"/>
</dbReference>
<proteinExistence type="predicted"/>
<dbReference type="RefSeq" id="WP_253059291.1">
    <property type="nucleotide sequence ID" value="NZ_JAMXWM010000004.1"/>
</dbReference>
<dbReference type="Proteomes" id="UP001597399">
    <property type="component" value="Unassembled WGS sequence"/>
</dbReference>
<gene>
    <name evidence="2" type="ORF">ACFSUE_01690</name>
</gene>
<protein>
    <submittedName>
        <fullName evidence="2">TIGR03826 family flagellar region protein</fullName>
    </submittedName>
</protein>
<keyword evidence="2" id="KW-0969">Cilium</keyword>
<keyword evidence="3" id="KW-1185">Reference proteome</keyword>
<feature type="region of interest" description="Disordered" evidence="1">
    <location>
        <begin position="112"/>
        <end position="131"/>
    </location>
</feature>
<keyword evidence="2" id="KW-0966">Cell projection</keyword>
<dbReference type="InterPro" id="IPR022258">
    <property type="entry name" value="Flagellar_operon_YvyF"/>
</dbReference>
<reference evidence="3" key="1">
    <citation type="journal article" date="2019" name="Int. J. Syst. Evol. Microbiol.">
        <title>The Global Catalogue of Microorganisms (GCM) 10K type strain sequencing project: providing services to taxonomists for standard genome sequencing and annotation.</title>
        <authorList>
            <consortium name="The Broad Institute Genomics Platform"/>
            <consortium name="The Broad Institute Genome Sequencing Center for Infectious Disease"/>
            <person name="Wu L."/>
            <person name="Ma J."/>
        </authorList>
    </citation>
    <scope>NUCLEOTIDE SEQUENCE [LARGE SCALE GENOMIC DNA]</scope>
    <source>
        <strain evidence="3">TISTR 2466</strain>
    </source>
</reference>
<sequence>MSELENCKGCGKLFVRVSSPYCPSCLKEQEKLFDMVYTYIRKQENRMSTVTQVHEATGVDLDWIYQWIREGRLKTAVFPNLGYPCRSCGRTIQNGTLCEHCRKNLEHDMQQEQTADSQTAAKGKTYHTEVK</sequence>
<dbReference type="EMBL" id="JBHUMQ010000003">
    <property type="protein sequence ID" value="MFD2692357.1"/>
    <property type="molecule type" value="Genomic_DNA"/>
</dbReference>